<evidence type="ECO:0000313" key="1">
    <source>
        <dbReference type="EMBL" id="GFH10111.1"/>
    </source>
</evidence>
<evidence type="ECO:0000313" key="2">
    <source>
        <dbReference type="Proteomes" id="UP000485058"/>
    </source>
</evidence>
<dbReference type="EMBL" id="BLLF01000287">
    <property type="protein sequence ID" value="GFH10111.1"/>
    <property type="molecule type" value="Genomic_DNA"/>
</dbReference>
<name>A0A699YKS8_HAELA</name>
<gene>
    <name evidence="1" type="ORF">HaLaN_05364</name>
</gene>
<accession>A0A699YKS8</accession>
<organism evidence="1 2">
    <name type="scientific">Haematococcus lacustris</name>
    <name type="common">Green alga</name>
    <name type="synonym">Haematococcus pluvialis</name>
    <dbReference type="NCBI Taxonomy" id="44745"/>
    <lineage>
        <taxon>Eukaryota</taxon>
        <taxon>Viridiplantae</taxon>
        <taxon>Chlorophyta</taxon>
        <taxon>core chlorophytes</taxon>
        <taxon>Chlorophyceae</taxon>
        <taxon>CS clade</taxon>
        <taxon>Chlamydomonadales</taxon>
        <taxon>Haematococcaceae</taxon>
        <taxon>Haematococcus</taxon>
    </lineage>
</organism>
<keyword evidence="2" id="KW-1185">Reference proteome</keyword>
<protein>
    <submittedName>
        <fullName evidence="1">Uncharacterized protein</fullName>
    </submittedName>
</protein>
<sequence>MAAPALSLLLERVPEASNESAPAVLMLAGAPYFVVPGLLLKEDDLSSGTGCEPHAWRADSLQLDAPHTC</sequence>
<comment type="caution">
    <text evidence="1">The sequence shown here is derived from an EMBL/GenBank/DDBJ whole genome shotgun (WGS) entry which is preliminary data.</text>
</comment>
<dbReference type="AlphaFoldDB" id="A0A699YKS8"/>
<proteinExistence type="predicted"/>
<dbReference type="Proteomes" id="UP000485058">
    <property type="component" value="Unassembled WGS sequence"/>
</dbReference>
<reference evidence="1 2" key="1">
    <citation type="submission" date="2020-02" db="EMBL/GenBank/DDBJ databases">
        <title>Draft genome sequence of Haematococcus lacustris strain NIES-144.</title>
        <authorList>
            <person name="Morimoto D."/>
            <person name="Nakagawa S."/>
            <person name="Yoshida T."/>
            <person name="Sawayama S."/>
        </authorList>
    </citation>
    <scope>NUCLEOTIDE SEQUENCE [LARGE SCALE GENOMIC DNA]</scope>
    <source>
        <strain evidence="1 2">NIES-144</strain>
    </source>
</reference>